<evidence type="ECO:0000313" key="2">
    <source>
        <dbReference type="Proteomes" id="UP000000304"/>
    </source>
</evidence>
<dbReference type="OMA" id="DIDECAC"/>
<dbReference type="Proteomes" id="UP000000304">
    <property type="component" value="Chromosome 3R"/>
</dbReference>
<protein>
    <submittedName>
        <fullName evidence="1">GD21145</fullName>
    </submittedName>
</protein>
<accession>B4QTV5</accession>
<sequence length="163" mass="17663">MASDSTPDIDECACRQRHEFGVPPGSYKLQYTPESIGGCHGGMEVWNCGATTLQLPTEISYYAISGIGSATPRRNLCRNLHDETGVLNFDRIAFLVRISCNHNLPLTKRRRSSVPDLESAYADRMPVALGQAENVADAAAAAAAAASVQQQHLCSIHFHFDDG</sequence>
<name>B4QTV5_DROSI</name>
<dbReference type="AlphaFoldDB" id="B4QTV5"/>
<dbReference type="HOGENOM" id="CLU_1628806_0_0_1"/>
<organism evidence="1 2">
    <name type="scientific">Drosophila simulans</name>
    <name type="common">Fruit fly</name>
    <dbReference type="NCBI Taxonomy" id="7240"/>
    <lineage>
        <taxon>Eukaryota</taxon>
        <taxon>Metazoa</taxon>
        <taxon>Ecdysozoa</taxon>
        <taxon>Arthropoda</taxon>
        <taxon>Hexapoda</taxon>
        <taxon>Insecta</taxon>
        <taxon>Pterygota</taxon>
        <taxon>Neoptera</taxon>
        <taxon>Endopterygota</taxon>
        <taxon>Diptera</taxon>
        <taxon>Brachycera</taxon>
        <taxon>Muscomorpha</taxon>
        <taxon>Ephydroidea</taxon>
        <taxon>Drosophilidae</taxon>
        <taxon>Drosophila</taxon>
        <taxon>Sophophora</taxon>
    </lineage>
</organism>
<reference evidence="1 2" key="1">
    <citation type="journal article" date="2007" name="Nature">
        <title>Evolution of genes and genomes on the Drosophila phylogeny.</title>
        <authorList>
            <consortium name="Drosophila 12 Genomes Consortium"/>
            <person name="Clark A.G."/>
            <person name="Eisen M.B."/>
            <person name="Smith D.R."/>
            <person name="Bergman C.M."/>
            <person name="Oliver B."/>
            <person name="Markow T.A."/>
            <person name="Kaufman T.C."/>
            <person name="Kellis M."/>
            <person name="Gelbart W."/>
            <person name="Iyer V.N."/>
            <person name="Pollard D.A."/>
            <person name="Sackton T.B."/>
            <person name="Larracuente A.M."/>
            <person name="Singh N.D."/>
            <person name="Abad J.P."/>
            <person name="Abt D.N."/>
            <person name="Adryan B."/>
            <person name="Aguade M."/>
            <person name="Akashi H."/>
            <person name="Anderson W.W."/>
            <person name="Aquadro C.F."/>
            <person name="Ardell D.H."/>
            <person name="Arguello R."/>
            <person name="Artieri C.G."/>
            <person name="Barbash D.A."/>
            <person name="Barker D."/>
            <person name="Barsanti P."/>
            <person name="Batterham P."/>
            <person name="Batzoglou S."/>
            <person name="Begun D."/>
            <person name="Bhutkar A."/>
            <person name="Blanco E."/>
            <person name="Bosak S.A."/>
            <person name="Bradley R.K."/>
            <person name="Brand A.D."/>
            <person name="Brent M.R."/>
            <person name="Brooks A.N."/>
            <person name="Brown R.H."/>
            <person name="Butlin R.K."/>
            <person name="Caggese C."/>
            <person name="Calvi B.R."/>
            <person name="Bernardo de Carvalho A."/>
            <person name="Caspi A."/>
            <person name="Castrezana S."/>
            <person name="Celniker S.E."/>
            <person name="Chang J.L."/>
            <person name="Chapple C."/>
            <person name="Chatterji S."/>
            <person name="Chinwalla A."/>
            <person name="Civetta A."/>
            <person name="Clifton S.W."/>
            <person name="Comeron J.M."/>
            <person name="Costello J.C."/>
            <person name="Coyne J.A."/>
            <person name="Daub J."/>
            <person name="David R.G."/>
            <person name="Delcher A.L."/>
            <person name="Delehaunty K."/>
            <person name="Do C.B."/>
            <person name="Ebling H."/>
            <person name="Edwards K."/>
            <person name="Eickbush T."/>
            <person name="Evans J.D."/>
            <person name="Filipski A."/>
            <person name="Findeiss S."/>
            <person name="Freyhult E."/>
            <person name="Fulton L."/>
            <person name="Fulton R."/>
            <person name="Garcia A.C."/>
            <person name="Gardiner A."/>
            <person name="Garfield D.A."/>
            <person name="Garvin B.E."/>
            <person name="Gibson G."/>
            <person name="Gilbert D."/>
            <person name="Gnerre S."/>
            <person name="Godfrey J."/>
            <person name="Good R."/>
            <person name="Gotea V."/>
            <person name="Gravely B."/>
            <person name="Greenberg A.J."/>
            <person name="Griffiths-Jones S."/>
            <person name="Gross S."/>
            <person name="Guigo R."/>
            <person name="Gustafson E.A."/>
            <person name="Haerty W."/>
            <person name="Hahn M.W."/>
            <person name="Halligan D.L."/>
            <person name="Halpern A.L."/>
            <person name="Halter G.M."/>
            <person name="Han M.V."/>
            <person name="Heger A."/>
            <person name="Hillier L."/>
            <person name="Hinrichs A.S."/>
            <person name="Holmes I."/>
            <person name="Hoskins R.A."/>
            <person name="Hubisz M.J."/>
            <person name="Hultmark D."/>
            <person name="Huntley M.A."/>
            <person name="Jaffe D.B."/>
            <person name="Jagadeeshan S."/>
            <person name="Jeck W.R."/>
            <person name="Johnson J."/>
            <person name="Jones C.D."/>
            <person name="Jordan W.C."/>
            <person name="Karpen G.H."/>
            <person name="Kataoka E."/>
            <person name="Keightley P.D."/>
            <person name="Kheradpour P."/>
            <person name="Kirkness E.F."/>
            <person name="Koerich L.B."/>
            <person name="Kristiansen K."/>
            <person name="Kudrna D."/>
            <person name="Kulathinal R.J."/>
            <person name="Kumar S."/>
            <person name="Kwok R."/>
            <person name="Lander E."/>
            <person name="Langley C.H."/>
            <person name="Lapoint R."/>
            <person name="Lazzaro B.P."/>
            <person name="Lee S.J."/>
            <person name="Levesque L."/>
            <person name="Li R."/>
            <person name="Lin C.F."/>
            <person name="Lin M.F."/>
            <person name="Lindblad-Toh K."/>
            <person name="Llopart A."/>
            <person name="Long M."/>
            <person name="Low L."/>
            <person name="Lozovsky E."/>
            <person name="Lu J."/>
            <person name="Luo M."/>
            <person name="Machado C.A."/>
            <person name="Makalowski W."/>
            <person name="Marzo M."/>
            <person name="Matsuda M."/>
            <person name="Matzkin L."/>
            <person name="McAllister B."/>
            <person name="McBride C.S."/>
            <person name="McKernan B."/>
            <person name="McKernan K."/>
            <person name="Mendez-Lago M."/>
            <person name="Minx P."/>
            <person name="Mollenhauer M.U."/>
            <person name="Montooth K."/>
            <person name="Mount S.M."/>
            <person name="Mu X."/>
            <person name="Myers E."/>
            <person name="Negre B."/>
            <person name="Newfeld S."/>
            <person name="Nielsen R."/>
            <person name="Noor M.A."/>
            <person name="O'Grady P."/>
            <person name="Pachter L."/>
            <person name="Papaceit M."/>
            <person name="Parisi M.J."/>
            <person name="Parisi M."/>
            <person name="Parts L."/>
            <person name="Pedersen J.S."/>
            <person name="Pesole G."/>
            <person name="Phillippy A.M."/>
            <person name="Ponting C.P."/>
            <person name="Pop M."/>
            <person name="Porcelli D."/>
            <person name="Powell J.R."/>
            <person name="Prohaska S."/>
            <person name="Pruitt K."/>
            <person name="Puig M."/>
            <person name="Quesneville H."/>
            <person name="Ram K.R."/>
            <person name="Rand D."/>
            <person name="Rasmussen M.D."/>
            <person name="Reed L.K."/>
            <person name="Reenan R."/>
            <person name="Reily A."/>
            <person name="Remington K.A."/>
            <person name="Rieger T.T."/>
            <person name="Ritchie M.G."/>
            <person name="Robin C."/>
            <person name="Rogers Y.H."/>
            <person name="Rohde C."/>
            <person name="Rozas J."/>
            <person name="Rubenfield M.J."/>
            <person name="Ruiz A."/>
            <person name="Russo S."/>
            <person name="Salzberg S.L."/>
            <person name="Sanchez-Gracia A."/>
            <person name="Saranga D.J."/>
            <person name="Sato H."/>
            <person name="Schaeffer S.W."/>
            <person name="Schatz M.C."/>
            <person name="Schlenke T."/>
            <person name="Schwartz R."/>
            <person name="Segarra C."/>
            <person name="Singh R.S."/>
            <person name="Sirot L."/>
            <person name="Sirota M."/>
            <person name="Sisneros N.B."/>
            <person name="Smith C.D."/>
            <person name="Smith T.F."/>
            <person name="Spieth J."/>
            <person name="Stage D.E."/>
            <person name="Stark A."/>
            <person name="Stephan W."/>
            <person name="Strausberg R.L."/>
            <person name="Strempel S."/>
            <person name="Sturgill D."/>
            <person name="Sutton G."/>
            <person name="Sutton G.G."/>
            <person name="Tao W."/>
            <person name="Teichmann S."/>
            <person name="Tobari Y.N."/>
            <person name="Tomimura Y."/>
            <person name="Tsolas J.M."/>
            <person name="Valente V.L."/>
            <person name="Venter E."/>
            <person name="Venter J.C."/>
            <person name="Vicario S."/>
            <person name="Vieira F.G."/>
            <person name="Vilella A.J."/>
            <person name="Villasante A."/>
            <person name="Walenz B."/>
            <person name="Wang J."/>
            <person name="Wasserman M."/>
            <person name="Watts T."/>
            <person name="Wilson D."/>
            <person name="Wilson R.K."/>
            <person name="Wing R.A."/>
            <person name="Wolfner M.F."/>
            <person name="Wong A."/>
            <person name="Wong G.K."/>
            <person name="Wu C.I."/>
            <person name="Wu G."/>
            <person name="Yamamoto D."/>
            <person name="Yang H.P."/>
            <person name="Yang S.P."/>
            <person name="Yorke J.A."/>
            <person name="Yoshida K."/>
            <person name="Zdobnov E."/>
            <person name="Zhang P."/>
            <person name="Zhang Y."/>
            <person name="Zimin A.V."/>
            <person name="Baldwin J."/>
            <person name="Abdouelleil A."/>
            <person name="Abdulkadir J."/>
            <person name="Abebe A."/>
            <person name="Abera B."/>
            <person name="Abreu J."/>
            <person name="Acer S.C."/>
            <person name="Aftuck L."/>
            <person name="Alexander A."/>
            <person name="An P."/>
            <person name="Anderson E."/>
            <person name="Anderson S."/>
            <person name="Arachi H."/>
            <person name="Azer M."/>
            <person name="Bachantsang P."/>
            <person name="Barry A."/>
            <person name="Bayul T."/>
            <person name="Berlin A."/>
            <person name="Bessette D."/>
            <person name="Bloom T."/>
            <person name="Blye J."/>
            <person name="Boguslavskiy L."/>
            <person name="Bonnet C."/>
            <person name="Boukhgalter B."/>
            <person name="Bourzgui I."/>
            <person name="Brown A."/>
            <person name="Cahill P."/>
            <person name="Channer S."/>
            <person name="Cheshatsang Y."/>
            <person name="Chuda L."/>
            <person name="Citroen M."/>
            <person name="Collymore A."/>
            <person name="Cooke P."/>
            <person name="Costello M."/>
            <person name="D'Aco K."/>
            <person name="Daza R."/>
            <person name="De Haan G."/>
            <person name="DeGray S."/>
            <person name="DeMaso C."/>
            <person name="Dhargay N."/>
            <person name="Dooley K."/>
            <person name="Dooley E."/>
            <person name="Doricent M."/>
            <person name="Dorje P."/>
            <person name="Dorjee K."/>
            <person name="Dupes A."/>
            <person name="Elong R."/>
            <person name="Falk J."/>
            <person name="Farina A."/>
            <person name="Faro S."/>
            <person name="Ferguson D."/>
            <person name="Fisher S."/>
            <person name="Foley C.D."/>
            <person name="Franke A."/>
            <person name="Friedrich D."/>
            <person name="Gadbois L."/>
            <person name="Gearin G."/>
            <person name="Gearin C.R."/>
            <person name="Giannoukos G."/>
            <person name="Goode T."/>
            <person name="Graham J."/>
            <person name="Grandbois E."/>
            <person name="Grewal S."/>
            <person name="Gyaltsen K."/>
            <person name="Hafez N."/>
            <person name="Hagos B."/>
            <person name="Hall J."/>
            <person name="Henson C."/>
            <person name="Hollinger A."/>
            <person name="Honan T."/>
            <person name="Huard M.D."/>
            <person name="Hughes L."/>
            <person name="Hurhula B."/>
            <person name="Husby M.E."/>
            <person name="Kamat A."/>
            <person name="Kanga B."/>
            <person name="Kashin S."/>
            <person name="Khazanovich D."/>
            <person name="Kisner P."/>
            <person name="Lance K."/>
            <person name="Lara M."/>
            <person name="Lee W."/>
            <person name="Lennon N."/>
            <person name="Letendre F."/>
            <person name="LeVine R."/>
            <person name="Lipovsky A."/>
            <person name="Liu X."/>
            <person name="Liu J."/>
            <person name="Liu S."/>
            <person name="Lokyitsang T."/>
            <person name="Lokyitsang Y."/>
            <person name="Lubonja R."/>
            <person name="Lui A."/>
            <person name="MacDonald P."/>
            <person name="Magnisalis V."/>
            <person name="Maru K."/>
            <person name="Matthews C."/>
            <person name="McCusker W."/>
            <person name="McDonough S."/>
            <person name="Mehta T."/>
            <person name="Meldrim J."/>
            <person name="Meneus L."/>
            <person name="Mihai O."/>
            <person name="Mihalev A."/>
            <person name="Mihova T."/>
            <person name="Mittelman R."/>
            <person name="Mlenga V."/>
            <person name="Montmayeur A."/>
            <person name="Mulrain L."/>
            <person name="Navidi A."/>
            <person name="Naylor J."/>
            <person name="Negash T."/>
            <person name="Nguyen T."/>
            <person name="Nguyen N."/>
            <person name="Nicol R."/>
            <person name="Norbu C."/>
            <person name="Norbu N."/>
            <person name="Novod N."/>
            <person name="O'Neill B."/>
            <person name="Osman S."/>
            <person name="Markiewicz E."/>
            <person name="Oyono O.L."/>
            <person name="Patti C."/>
            <person name="Phunkhang P."/>
            <person name="Pierre F."/>
            <person name="Priest M."/>
            <person name="Raghuraman S."/>
            <person name="Rege F."/>
            <person name="Reyes R."/>
            <person name="Rise C."/>
            <person name="Rogov P."/>
            <person name="Ross K."/>
            <person name="Ryan E."/>
            <person name="Settipalli S."/>
            <person name="Shea T."/>
            <person name="Sherpa N."/>
            <person name="Shi L."/>
            <person name="Shih D."/>
            <person name="Sparrow T."/>
            <person name="Spaulding J."/>
            <person name="Stalker J."/>
            <person name="Stange-Thomann N."/>
            <person name="Stavropoulos S."/>
            <person name="Stone C."/>
            <person name="Strader C."/>
            <person name="Tesfaye S."/>
            <person name="Thomson T."/>
            <person name="Thoulutsang Y."/>
            <person name="Thoulutsang D."/>
            <person name="Topham K."/>
            <person name="Topping I."/>
            <person name="Tsamla T."/>
            <person name="Vassiliev H."/>
            <person name="Vo A."/>
            <person name="Wangchuk T."/>
            <person name="Wangdi T."/>
            <person name="Weiand M."/>
            <person name="Wilkinson J."/>
            <person name="Wilson A."/>
            <person name="Yadav S."/>
            <person name="Young G."/>
            <person name="Yu Q."/>
            <person name="Zembek L."/>
            <person name="Zhong D."/>
            <person name="Zimmer A."/>
            <person name="Zwirko Z."/>
            <person name="Jaffe D.B."/>
            <person name="Alvarez P."/>
            <person name="Brockman W."/>
            <person name="Butler J."/>
            <person name="Chin C."/>
            <person name="Gnerre S."/>
            <person name="Grabherr M."/>
            <person name="Kleber M."/>
            <person name="Mauceli E."/>
            <person name="MacCallum I."/>
        </authorList>
    </citation>
    <scope>NUCLEOTIDE SEQUENCE [LARGE SCALE GENOMIC DNA]</scope>
    <source>
        <strain evidence="2">white501</strain>
    </source>
</reference>
<keyword evidence="2" id="KW-1185">Reference proteome</keyword>
<dbReference type="EMBL" id="CM000364">
    <property type="protein sequence ID" value="EDX14309.1"/>
    <property type="molecule type" value="Genomic_DNA"/>
</dbReference>
<proteinExistence type="predicted"/>
<gene>
    <name evidence="1" type="primary">Dsim\GD21145</name>
    <name evidence="1" type="ORF">Dsim_GD21145</name>
</gene>
<evidence type="ECO:0000313" key="1">
    <source>
        <dbReference type="EMBL" id="EDX14309.1"/>
    </source>
</evidence>